<feature type="compositionally biased region" description="Basic and acidic residues" evidence="1">
    <location>
        <begin position="181"/>
        <end position="190"/>
    </location>
</feature>
<dbReference type="EMBL" id="PZQS01000005">
    <property type="protein sequence ID" value="PVD29965.1"/>
    <property type="molecule type" value="Genomic_DNA"/>
</dbReference>
<dbReference type="OrthoDB" id="269822at2759"/>
<dbReference type="SUPFAM" id="SSF48371">
    <property type="entry name" value="ARM repeat"/>
    <property type="match status" value="1"/>
</dbReference>
<keyword evidence="3" id="KW-1185">Reference proteome</keyword>
<reference evidence="2 3" key="1">
    <citation type="submission" date="2018-04" db="EMBL/GenBank/DDBJ databases">
        <title>The genome of golden apple snail Pomacea canaliculata provides insight into stress tolerance and invasive adaptation.</title>
        <authorList>
            <person name="Liu C."/>
            <person name="Liu B."/>
            <person name="Ren Y."/>
            <person name="Zhang Y."/>
            <person name="Wang H."/>
            <person name="Li S."/>
            <person name="Jiang F."/>
            <person name="Yin L."/>
            <person name="Zhang G."/>
            <person name="Qian W."/>
            <person name="Fan W."/>
        </authorList>
    </citation>
    <scope>NUCLEOTIDE SEQUENCE [LARGE SCALE GENOMIC DNA]</scope>
    <source>
        <strain evidence="2">SZHN2017</strain>
        <tissue evidence="2">Muscle</tissue>
    </source>
</reference>
<gene>
    <name evidence="2" type="ORF">C0Q70_09226</name>
</gene>
<organism evidence="2 3">
    <name type="scientific">Pomacea canaliculata</name>
    <name type="common">Golden apple snail</name>
    <dbReference type="NCBI Taxonomy" id="400727"/>
    <lineage>
        <taxon>Eukaryota</taxon>
        <taxon>Metazoa</taxon>
        <taxon>Spiralia</taxon>
        <taxon>Lophotrochozoa</taxon>
        <taxon>Mollusca</taxon>
        <taxon>Gastropoda</taxon>
        <taxon>Caenogastropoda</taxon>
        <taxon>Architaenioglossa</taxon>
        <taxon>Ampullarioidea</taxon>
        <taxon>Ampullariidae</taxon>
        <taxon>Pomacea</taxon>
    </lineage>
</organism>
<feature type="region of interest" description="Disordered" evidence="1">
    <location>
        <begin position="683"/>
        <end position="704"/>
    </location>
</feature>
<comment type="caution">
    <text evidence="2">The sequence shown here is derived from an EMBL/GenBank/DDBJ whole genome shotgun (WGS) entry which is preliminary data.</text>
</comment>
<protein>
    <submittedName>
        <fullName evidence="2">Uncharacterized protein</fullName>
    </submittedName>
</protein>
<evidence type="ECO:0000313" key="3">
    <source>
        <dbReference type="Proteomes" id="UP000245119"/>
    </source>
</evidence>
<dbReference type="STRING" id="400727.A0A2T7P973"/>
<feature type="region of interest" description="Disordered" evidence="1">
    <location>
        <begin position="637"/>
        <end position="667"/>
    </location>
</feature>
<evidence type="ECO:0000313" key="2">
    <source>
        <dbReference type="EMBL" id="PVD29965.1"/>
    </source>
</evidence>
<name>A0A2T7P973_POMCA</name>
<dbReference type="Gene3D" id="1.25.10.10">
    <property type="entry name" value="Leucine-rich Repeat Variant"/>
    <property type="match status" value="1"/>
</dbReference>
<feature type="compositionally biased region" description="Polar residues" evidence="1">
    <location>
        <begin position="637"/>
        <end position="649"/>
    </location>
</feature>
<feature type="compositionally biased region" description="Basic and acidic residues" evidence="1">
    <location>
        <begin position="546"/>
        <end position="563"/>
    </location>
</feature>
<dbReference type="AlphaFoldDB" id="A0A2T7P973"/>
<evidence type="ECO:0000256" key="1">
    <source>
        <dbReference type="SAM" id="MobiDB-lite"/>
    </source>
</evidence>
<proteinExistence type="predicted"/>
<sequence>MVGSQAHHVIWSVAERALAEDVESSLLSLVRLAENWECVPMMLDGLAAYVRGLLPLMEQRETPNIEKGINELFNQIVQTCYDQLQQAVLIDSKLAVFLELSKLLQAAFELLKGKQVMHFTALAILNRIIDMCIVHRNYEVGSLACQSEVGAMLGFPSVVSGLGLCGGGVGASESRTSTLGRSKDKDKDCRSGTWPEGAAAEGHPHNQHGGSRYHGRAHVTRTPLELLMAMDPGQIMSVLHNSITMHKRIIGTRQRCTPGVRWRHCTHHCLQILSARVLTVMCHSAHVQHKVVSAGHLKPLIDALDPNHDPHLLCLLLQSLACLALNPAFHGAMNEAEVADMLMQLLLPSDEWYYTNHSTKYAKFVKYHAARILVYMGLFHKLGGRVDLFDRRPFMESNTSTLLQVHSLDDSFIELMAMGRIIHLNDKMHLQAASVEGLMAELIQEAVAEERESQTPYIHLSNSLNSLSTMSDHDFATHLGHRHRLVSPFISPSDSMEFLKDLNQQSFREYLFSGLPMVVHPIIVLRLLAHRLFGNMIRRKTLPSDAKLKPPKVDDKMECPPRKDFAQLREDSRDSLSRRRKANLQLQITGQPGEKDDSLLELCETLEAACAGAGVVPVAAAAAASPATTTTFNLGVISQNPEATGSPTQLPDPPDSASEVKPPSNTRTFFRWSSKKRLSKSHANVSSLAHRDSLVSQPPSSASSANDVDIAAFQRELINLPTFVMDTPPIDVSPVFSRCSSVPENLAGRSKSPQVGGSSGKLDSGRCRD</sequence>
<dbReference type="Proteomes" id="UP000245119">
    <property type="component" value="Linkage Group LG5"/>
</dbReference>
<dbReference type="InterPro" id="IPR011989">
    <property type="entry name" value="ARM-like"/>
</dbReference>
<feature type="region of interest" description="Disordered" evidence="1">
    <location>
        <begin position="544"/>
        <end position="563"/>
    </location>
</feature>
<dbReference type="InterPro" id="IPR016024">
    <property type="entry name" value="ARM-type_fold"/>
</dbReference>
<feature type="region of interest" description="Disordered" evidence="1">
    <location>
        <begin position="742"/>
        <end position="769"/>
    </location>
</feature>
<feature type="region of interest" description="Disordered" evidence="1">
    <location>
        <begin position="171"/>
        <end position="215"/>
    </location>
</feature>
<accession>A0A2T7P973</accession>